<dbReference type="Gene3D" id="3.30.70.270">
    <property type="match status" value="1"/>
</dbReference>
<evidence type="ECO:0000259" key="2">
    <source>
        <dbReference type="PROSITE" id="PS50887"/>
    </source>
</evidence>
<feature type="transmembrane region" description="Helical" evidence="1">
    <location>
        <begin position="234"/>
        <end position="254"/>
    </location>
</feature>
<feature type="transmembrane region" description="Helical" evidence="1">
    <location>
        <begin position="99"/>
        <end position="119"/>
    </location>
</feature>
<evidence type="ECO:0000313" key="3">
    <source>
        <dbReference type="EMBL" id="NKY87279.1"/>
    </source>
</evidence>
<dbReference type="InterPro" id="IPR052163">
    <property type="entry name" value="DGC-Regulatory_Protein"/>
</dbReference>
<dbReference type="PANTHER" id="PTHR46663">
    <property type="entry name" value="DIGUANYLATE CYCLASE DGCT-RELATED"/>
    <property type="match status" value="1"/>
</dbReference>
<gene>
    <name evidence="3" type="ORF">HGA07_16775</name>
</gene>
<protein>
    <submittedName>
        <fullName evidence="3">GGDEF domain-containing protein</fullName>
    </submittedName>
</protein>
<dbReference type="Proteomes" id="UP000523447">
    <property type="component" value="Unassembled WGS sequence"/>
</dbReference>
<evidence type="ECO:0000256" key="1">
    <source>
        <dbReference type="SAM" id="Phobius"/>
    </source>
</evidence>
<dbReference type="PROSITE" id="PS50887">
    <property type="entry name" value="GGDEF"/>
    <property type="match status" value="1"/>
</dbReference>
<reference evidence="3 4" key="1">
    <citation type="submission" date="2020-04" db="EMBL/GenBank/DDBJ databases">
        <title>MicrobeNet Type strains.</title>
        <authorList>
            <person name="Nicholson A.C."/>
        </authorList>
    </citation>
    <scope>NUCLEOTIDE SEQUENCE [LARGE SCALE GENOMIC DNA]</scope>
    <source>
        <strain evidence="3 4">DSM 44445</strain>
    </source>
</reference>
<dbReference type="EMBL" id="JAAXPE010000016">
    <property type="protein sequence ID" value="NKY87279.1"/>
    <property type="molecule type" value="Genomic_DNA"/>
</dbReference>
<name>A0A7X6LZ42_9NOCA</name>
<dbReference type="InterPro" id="IPR000160">
    <property type="entry name" value="GGDEF_dom"/>
</dbReference>
<dbReference type="InterPro" id="IPR043128">
    <property type="entry name" value="Rev_trsase/Diguanyl_cyclase"/>
</dbReference>
<dbReference type="SMART" id="SM00267">
    <property type="entry name" value="GGDEF"/>
    <property type="match status" value="1"/>
</dbReference>
<evidence type="ECO:0000313" key="4">
    <source>
        <dbReference type="Proteomes" id="UP000523447"/>
    </source>
</evidence>
<organism evidence="3 4">
    <name type="scientific">Nocardia veterana</name>
    <dbReference type="NCBI Taxonomy" id="132249"/>
    <lineage>
        <taxon>Bacteria</taxon>
        <taxon>Bacillati</taxon>
        <taxon>Actinomycetota</taxon>
        <taxon>Actinomycetes</taxon>
        <taxon>Mycobacteriales</taxon>
        <taxon>Nocardiaceae</taxon>
        <taxon>Nocardia</taxon>
    </lineage>
</organism>
<dbReference type="PANTHER" id="PTHR46663:SF4">
    <property type="entry name" value="DIGUANYLATE CYCLASE DGCT-RELATED"/>
    <property type="match status" value="1"/>
</dbReference>
<feature type="transmembrane region" description="Helical" evidence="1">
    <location>
        <begin position="162"/>
        <end position="181"/>
    </location>
</feature>
<feature type="transmembrane region" description="Helical" evidence="1">
    <location>
        <begin position="42"/>
        <end position="60"/>
    </location>
</feature>
<keyword evidence="1" id="KW-0472">Membrane</keyword>
<keyword evidence="1" id="KW-1133">Transmembrane helix</keyword>
<dbReference type="CDD" id="cd01949">
    <property type="entry name" value="GGDEF"/>
    <property type="match status" value="1"/>
</dbReference>
<keyword evidence="4" id="KW-1185">Reference proteome</keyword>
<feature type="domain" description="GGDEF" evidence="2">
    <location>
        <begin position="323"/>
        <end position="456"/>
    </location>
</feature>
<feature type="transmembrane region" description="Helical" evidence="1">
    <location>
        <begin position="131"/>
        <end position="150"/>
    </location>
</feature>
<dbReference type="NCBIfam" id="TIGR00254">
    <property type="entry name" value="GGDEF"/>
    <property type="match status" value="1"/>
</dbReference>
<keyword evidence="1" id="KW-0812">Transmembrane</keyword>
<accession>A0A7X6LZ42</accession>
<proteinExistence type="predicted"/>
<feature type="transmembrane region" description="Helical" evidence="1">
    <location>
        <begin position="72"/>
        <end position="90"/>
    </location>
</feature>
<sequence length="475" mass="51067">MLTVAESPGLSLTAMLCVVAGTLTMIGVGVRRHRPPTPTAWYLLAVSGILFATGTVLRDFTADGMPPLDDLATLAGYAGVGVAAFLWLWPRRATCQRELVLDSGLIALGALLASWTFLISPVLHNTSHWDAATLIMAIYPVIDALLLTLVTHSVVTSSRSETSLRLVHVGLLAILVADLGYNLQSAGAVRFDDQLLLMPLLLAYAMVGMAALHPTMVTLGGARRVHPHRSRQRASVIAVALVVASLVPTVGARVGTIDRVVVSTLLATLLVGVLVRSERAIVRSARSERRAQYQADHDMLTGLLNRSALLRTPARDRDLWTGRPICLLFLDLDGFKTINDSYGHAVGDELIANAAARIRRVISREDVAARYGGDEFVVLAGANRAEAAVLAEKLLAAFGKPFELSVTEVTVSASIGIACSGPRSTDATIYDLLREADSAMYHAKDYGLGCAFHDDVRHIPQAESRRRARRHEPAV</sequence>
<dbReference type="Pfam" id="PF00990">
    <property type="entry name" value="GGDEF"/>
    <property type="match status" value="1"/>
</dbReference>
<comment type="caution">
    <text evidence="3">The sequence shown here is derived from an EMBL/GenBank/DDBJ whole genome shotgun (WGS) entry which is preliminary data.</text>
</comment>
<feature type="transmembrane region" description="Helical" evidence="1">
    <location>
        <begin position="12"/>
        <end position="30"/>
    </location>
</feature>
<dbReference type="InterPro" id="IPR029787">
    <property type="entry name" value="Nucleotide_cyclase"/>
</dbReference>
<feature type="transmembrane region" description="Helical" evidence="1">
    <location>
        <begin position="201"/>
        <end position="222"/>
    </location>
</feature>
<dbReference type="AlphaFoldDB" id="A0A7X6LZ42"/>
<dbReference type="SUPFAM" id="SSF55073">
    <property type="entry name" value="Nucleotide cyclase"/>
    <property type="match status" value="1"/>
</dbReference>